<proteinExistence type="predicted"/>
<dbReference type="Proteomes" id="UP000830768">
    <property type="component" value="Chromosome 8"/>
</dbReference>
<keyword evidence="2" id="KW-1185">Reference proteome</keyword>
<evidence type="ECO:0000313" key="2">
    <source>
        <dbReference type="Proteomes" id="UP000830768"/>
    </source>
</evidence>
<reference evidence="1" key="1">
    <citation type="submission" date="2021-11" db="EMBL/GenBank/DDBJ databases">
        <title>Fusarium solani-melongenae Genome sequencing and assembly.</title>
        <authorList>
            <person name="Xie S."/>
            <person name="Huang L."/>
            <person name="Zhang X."/>
        </authorList>
    </citation>
    <scope>NUCLEOTIDE SEQUENCE</scope>
    <source>
        <strain evidence="1">CRI 24-3</strain>
    </source>
</reference>
<organism evidence="1 2">
    <name type="scientific">Fusarium solani subsp. cucurbitae</name>
    <name type="common">Neocosmosporum cucurbitae</name>
    <dbReference type="NCBI Taxonomy" id="2747967"/>
    <lineage>
        <taxon>Eukaryota</taxon>
        <taxon>Fungi</taxon>
        <taxon>Dikarya</taxon>
        <taxon>Ascomycota</taxon>
        <taxon>Pezizomycotina</taxon>
        <taxon>Sordariomycetes</taxon>
        <taxon>Hypocreomycetidae</taxon>
        <taxon>Hypocreales</taxon>
        <taxon>Nectriaceae</taxon>
        <taxon>Fusarium</taxon>
        <taxon>Fusarium solani species complex</taxon>
    </lineage>
</organism>
<dbReference type="EMBL" id="CP090036">
    <property type="protein sequence ID" value="UPK98203.1"/>
    <property type="molecule type" value="Genomic_DNA"/>
</dbReference>
<sequence length="1146" mass="130336">MVSPRSIKMIVGKKRKLDPEDTSNTPKKKSSCSDTPVRRDLLERCYARVTTLRDHVLSSLPRGSRLRRKKVASIGQGDNIGEVENQLSQLLDSSLVCFRDQARDSDDTRWEQWLVFSQKEDESYVSISDGIAGSMYSQSEIVDFVVWLLFSRDLKAGRRPKHLLCDGFRKSAGPGDQGNTSIPGLFSLYPNSHVKALREAPWPQLLALLGRAGEKIMIDLLVDTSVYVNVQAGLNNYYQLTGVPLSELDLPGGNVSLGNGSSNECRKPTDITLVRSRIFYAKPSLTSRGSIQPGYKHIHVLNRCPRVPDPSDPQQSDQNVQRQHMLKIMMYMFPRQFGLHNVFTSQVDFSKTSQKFQDYTLREEEIAPAFQPKSGQTGIQMPKIPKRLRGDLEQLVERLQTRHGRCSYVELLRHYCPCVFDRPHRTRKPKIEKDFISSHKLKQSQLVSTASRRRRAFSQKTTETAWTDTQLPALPECKSLVDLATPTSQVSAFCQAVLSKIIPHKFWGDEDVQKHNESMIMQRIDHFVKLRRFETMSLHEMSQDLKIPDITWLQPPGSAGQKPSKTDTAKRQEIFHEFLYFVFDSLLIPLIRNNFYVTESNTHRYQVFYFRHEVWKHIAEPAMANLKADMFEEVRLDEALGVLQSRRLGFSQVRLLPKGDKLRPIMNLRRRALTRGASKTLGPSINTILGPVHTLLKLERDINPSKLGSTMFSVSDIYTRLKLFKESLGPKHDKLYFAKIDVKAAFDTIPQPAVIKLMGSIPSQDKYTIMKHAEVKPGERALLQGEKSSSKAIRRWHATALAECEPFNFTTRLERDLAGKKKNTVFVDSAMRKTHSVGELLRLLNQHVEQNLVKVGKKYYRQKIGIPQGSVLSSFLCNYFYADLESQYLGFLASPDTLLLRLIDDFLLVTLDQDKAVRFVDTMHRGVPEYGVVVNPAKTLVNFDMSHDGTPVRKVDGQAGFPYCGTTINCQTLDITKDRQRDAHLDVSASLTVDFGRTPGQNFQRKVLNAFKIQSHLMFYDTSHNSTRTVLASLQGAFGETAKKMWAYLRCLGKSRQPSGELVVRTIMKVIDAAFLLLTSKSRTMRYPQYKCDVRKSQVALVACLAFREVLAAKQSRYQPVVAWLRKEVDRLASGKQYESRPSSQA</sequence>
<gene>
    <name evidence="1" type="ORF">LCI18_009138</name>
</gene>
<protein>
    <submittedName>
        <fullName evidence="1">Uncharacterized protein</fullName>
    </submittedName>
</protein>
<name>A0ACD3ZAV9_FUSSC</name>
<accession>A0ACD3ZAV9</accession>
<evidence type="ECO:0000313" key="1">
    <source>
        <dbReference type="EMBL" id="UPK98203.1"/>
    </source>
</evidence>